<reference evidence="3 4" key="1">
    <citation type="submission" date="2021-01" db="EMBL/GenBank/DDBJ databases">
        <title>Evidence that Capnocytophaga endodontalis is a later homotypic synonym for Capnocytophaga genospecies AHN8471, and request for opinion on proposed recognition of strain AHN8471 as type strain of the species.</title>
        <authorList>
            <person name="Nicholson A.C."/>
            <person name="Hopper C.L."/>
            <person name="Gulvik C.A."/>
            <person name="Mcquiston J.R."/>
            <person name="Lau E.F."/>
        </authorList>
    </citation>
    <scope>NUCLEOTIDE SEQUENCE [LARGE SCALE GENOMIC DNA]</scope>
    <source>
        <strain evidence="3 4">AHN9576</strain>
    </source>
</reference>
<dbReference type="EMBL" id="JAEUAH010000012">
    <property type="protein sequence ID" value="MBM0650913.1"/>
    <property type="molecule type" value="Genomic_DNA"/>
</dbReference>
<evidence type="ECO:0000313" key="3">
    <source>
        <dbReference type="EMBL" id="MBM0650913.1"/>
    </source>
</evidence>
<feature type="compositionally biased region" description="Polar residues" evidence="1">
    <location>
        <begin position="692"/>
        <end position="702"/>
    </location>
</feature>
<dbReference type="Pfam" id="PF13688">
    <property type="entry name" value="Reprolysin_5"/>
    <property type="match status" value="1"/>
</dbReference>
<feature type="region of interest" description="Disordered" evidence="1">
    <location>
        <begin position="633"/>
        <end position="702"/>
    </location>
</feature>
<name>A0ABS1YY05_9FLAO</name>
<organism evidence="3 4">
    <name type="scientific">Capnocytophaga genosp. AHN8471</name>
    <dbReference type="NCBI Taxonomy" id="327574"/>
    <lineage>
        <taxon>Bacteria</taxon>
        <taxon>Pseudomonadati</taxon>
        <taxon>Bacteroidota</taxon>
        <taxon>Flavobacteriia</taxon>
        <taxon>Flavobacteriales</taxon>
        <taxon>Flavobacteriaceae</taxon>
        <taxon>Capnocytophaga</taxon>
    </lineage>
</organism>
<proteinExistence type="predicted"/>
<feature type="compositionally biased region" description="Pro residues" evidence="1">
    <location>
        <begin position="645"/>
        <end position="689"/>
    </location>
</feature>
<evidence type="ECO:0000256" key="2">
    <source>
        <dbReference type="SAM" id="SignalP"/>
    </source>
</evidence>
<feature type="signal peptide" evidence="2">
    <location>
        <begin position="1"/>
        <end position="20"/>
    </location>
</feature>
<evidence type="ECO:0000313" key="4">
    <source>
        <dbReference type="Proteomes" id="UP000603506"/>
    </source>
</evidence>
<dbReference type="Proteomes" id="UP000603506">
    <property type="component" value="Unassembled WGS sequence"/>
</dbReference>
<evidence type="ECO:0000256" key="1">
    <source>
        <dbReference type="SAM" id="MobiDB-lite"/>
    </source>
</evidence>
<feature type="chain" id="PRO_5045088300" evidence="2">
    <location>
        <begin position="21"/>
        <end position="791"/>
    </location>
</feature>
<comment type="caution">
    <text evidence="3">The sequence shown here is derived from an EMBL/GenBank/DDBJ whole genome shotgun (WGS) entry which is preliminary data.</text>
</comment>
<dbReference type="Pfam" id="PF13585">
    <property type="entry name" value="CHU_C"/>
    <property type="match status" value="1"/>
</dbReference>
<gene>
    <name evidence="3" type="ORF">JNB19_09135</name>
</gene>
<dbReference type="SUPFAM" id="SSF55486">
    <property type="entry name" value="Metalloproteases ('zincins'), catalytic domain"/>
    <property type="match status" value="1"/>
</dbReference>
<accession>A0ABS1YY05</accession>
<dbReference type="InterPro" id="IPR024079">
    <property type="entry name" value="MetalloPept_cat_dom_sf"/>
</dbReference>
<keyword evidence="4" id="KW-1185">Reference proteome</keyword>
<dbReference type="Gene3D" id="3.40.390.10">
    <property type="entry name" value="Collagenase (Catalytic Domain)"/>
    <property type="match status" value="1"/>
</dbReference>
<protein>
    <submittedName>
        <fullName evidence="3">Gliding motility-associated C-terminal domain-containing protein</fullName>
    </submittedName>
</protein>
<dbReference type="PANTHER" id="PTHR48148:SF3">
    <property type="entry name" value="KERATINOCYTE PROLINE-RICH PROTEIN"/>
    <property type="match status" value="1"/>
</dbReference>
<keyword evidence="2" id="KW-0732">Signal</keyword>
<dbReference type="RefSeq" id="WP_203093978.1">
    <property type="nucleotide sequence ID" value="NZ_JAESPH010000014.1"/>
</dbReference>
<dbReference type="PANTHER" id="PTHR48148">
    <property type="entry name" value="KERATINOCYTE PROLINE-RICH PROTEIN"/>
    <property type="match status" value="1"/>
</dbReference>
<sequence>MKHLLRYLLWLCLSIEVANAQTNIQSIITLFATSSSVEWAPPIPNTPSMLVQWQARTTSNGFHSFVGYYQDHFVGVISFDKQQLSGEIFHRGKSYVLGTSPQGMLTVEAVTDEHDCGASSLGKQAITARNFFPEGDEDKNDPPIEQPEIYNSLYPKALIHTDGVFRHYRLAIPVDYSIYNSAYFNRNVNKIKAFWYATVAFMNELYRNDVGVDFTLVDDEALIFTTEENHLFRRREAANEVVNNGTITLNKKYDPKKYDIAIILTDYRENYNGLAAVYAAYEQHNKANAAARPIKPSTIAHEIGHMFGSDHTFSNGGQYSSKTETGSGQSIMSYGHEHPRDFFSLVSLQEIRKFLGNSMAYYADEARTQEAGKRVEGTGSNLVYGVKSNNRPPVLDRTHLKKTYTIPEDTYFQFYLNATDPEGDALTYIAHPADRRFHSTKSNARFMTYKGKSDGNIRFETTWFESERNTFVPIGAADSYKKGTFTFWLAAADHNKSDSNHVVKYDVEEVQVKIAKGKIFQIQNFDNGSWEQNKTYKGGQLLSLHWQVDEAIFGKDSKVRILLSTDSGKTYKYVLKKEVPNNGTCQVVLPNISVGTTHGHFGKQRGQGIIKIEVIDGLAYALSCTKPYHVGGFMIQKDPTKPETTPDPEPQPNPQPQPNPKPQPNPQPQPQPQPTPQPQPPTNPTPDPSAPSDLSTSSPIIYNGVSISNPENYFKVENADDNYPISVLIFDEMGLKVYENSNYSKNGEVFRGYPNVQNINRSKALAGTYFYIVTYYKDGQQQTQKGFLYVR</sequence>